<gene>
    <name evidence="2" type="ORF">scyTo_0025279</name>
</gene>
<keyword evidence="3" id="KW-1185">Reference proteome</keyword>
<feature type="region of interest" description="Disordered" evidence="1">
    <location>
        <begin position="1"/>
        <end position="41"/>
    </location>
</feature>
<proteinExistence type="predicted"/>
<evidence type="ECO:0000256" key="1">
    <source>
        <dbReference type="SAM" id="MobiDB-lite"/>
    </source>
</evidence>
<reference evidence="2 3" key="1">
    <citation type="journal article" date="2018" name="Nat. Ecol. Evol.">
        <title>Shark genomes provide insights into elasmobranch evolution and the origin of vertebrates.</title>
        <authorList>
            <person name="Hara Y"/>
            <person name="Yamaguchi K"/>
            <person name="Onimaru K"/>
            <person name="Kadota M"/>
            <person name="Koyanagi M"/>
            <person name="Keeley SD"/>
            <person name="Tatsumi K"/>
            <person name="Tanaka K"/>
            <person name="Motone F"/>
            <person name="Kageyama Y"/>
            <person name="Nozu R"/>
            <person name="Adachi N"/>
            <person name="Nishimura O"/>
            <person name="Nakagawa R"/>
            <person name="Tanegashima C"/>
            <person name="Kiyatake I"/>
            <person name="Matsumoto R"/>
            <person name="Murakumo K"/>
            <person name="Nishida K"/>
            <person name="Terakita A"/>
            <person name="Kuratani S"/>
            <person name="Sato K"/>
            <person name="Hyodo S Kuraku.S."/>
        </authorList>
    </citation>
    <scope>NUCLEOTIDE SEQUENCE [LARGE SCALE GENOMIC DNA]</scope>
</reference>
<protein>
    <submittedName>
        <fullName evidence="2">Uncharacterized protein</fullName>
    </submittedName>
</protein>
<accession>A0A401QGX2</accession>
<evidence type="ECO:0000313" key="3">
    <source>
        <dbReference type="Proteomes" id="UP000288216"/>
    </source>
</evidence>
<dbReference type="AlphaFoldDB" id="A0A401QGX2"/>
<dbReference type="EMBL" id="BFAA01081136">
    <property type="protein sequence ID" value="GCB84606.1"/>
    <property type="molecule type" value="Genomic_DNA"/>
</dbReference>
<feature type="non-terminal residue" evidence="2">
    <location>
        <position position="41"/>
    </location>
</feature>
<evidence type="ECO:0000313" key="2">
    <source>
        <dbReference type="EMBL" id="GCB84606.1"/>
    </source>
</evidence>
<sequence>MQEPSPYIEETVTVEEDPDQAPSVISVEMDEDGNTRRTETT</sequence>
<dbReference type="Proteomes" id="UP000288216">
    <property type="component" value="Unassembled WGS sequence"/>
</dbReference>
<name>A0A401QGX2_SCYTO</name>
<organism evidence="2 3">
    <name type="scientific">Scyliorhinus torazame</name>
    <name type="common">Cloudy catshark</name>
    <name type="synonym">Catulus torazame</name>
    <dbReference type="NCBI Taxonomy" id="75743"/>
    <lineage>
        <taxon>Eukaryota</taxon>
        <taxon>Metazoa</taxon>
        <taxon>Chordata</taxon>
        <taxon>Craniata</taxon>
        <taxon>Vertebrata</taxon>
        <taxon>Chondrichthyes</taxon>
        <taxon>Elasmobranchii</taxon>
        <taxon>Galeomorphii</taxon>
        <taxon>Galeoidea</taxon>
        <taxon>Carcharhiniformes</taxon>
        <taxon>Scyliorhinidae</taxon>
        <taxon>Scyliorhinus</taxon>
    </lineage>
</organism>
<comment type="caution">
    <text evidence="2">The sequence shown here is derived from an EMBL/GenBank/DDBJ whole genome shotgun (WGS) entry which is preliminary data.</text>
</comment>